<dbReference type="Pfam" id="PF01074">
    <property type="entry name" value="Glyco_hydro_38N"/>
    <property type="match status" value="1"/>
</dbReference>
<keyword evidence="2" id="KW-0479">Metal-binding</keyword>
<comment type="similarity">
    <text evidence="1">Belongs to the glycosyl hydrolase 38 family.</text>
</comment>
<name>A0ABS2H234_9BACL</name>
<sequence>MFWTEEKLNARIRELEAYRYRDAQPIEAFQAQVDEEGHIGARPPKEGPWSTMQAGERWEGRDLYLWLETNIEIPAAWRGRQIVGVFDFGKTGGGNNSGFESLLYVNGEPFQGVDMNHQEVFFPEEASGTKVKLQFRLWSGLEGGGKPQVQEHRIKRAEIAWLDGTVDRLYYTSRAVMQTVEVLPANAPERTDLLTALDRAFLRIDWSYPGSEGFYASLTEAEEQLTQAVAGMKKTSPVTVQCIGHTHIDVAWLWRLKHTREKAARSFSTVLRLMEMFPEYVFLQTQPQLYEYIKQDYPELYEQIKERVKEGRWEAAGGMWLEADCNLTSGESLVRQLLYGTRFLREEFGQECTYLWLPDVFGYSWALPQILRKSGIDTFMTTKISWNQYNRMPHDTFHWRGIDGSEVLTHFITTPQDGSFWWYTYNGNIEASSVQGIWETYRDKEVNKELLLSYGYGDGGGGVNREHLELRRRLDEMPGLPRVTTGRADEFFAKLQETVGAADRYVHTWDGELYLEYHRGTYTSQAYNKKMNRKLELLSRDTEWLLSLQALLAEGDWEAYPKAKLDESWKTILRNQFHDIIPGSSIPEVYRDSKLEYALAESLLESCREQAIQALTNDAGDSYTVWNPSSWPFTGLVALEGQAEGAKWVQAGGVELKSEFDGKTVWVQVENVPPLGFVTIERSKDEQVDLTPDEPFKTRPNGIETPIYNIEWNDGGQLISIFDREAGREVLAPGERGNVLQVFEDKPKMFEAWDIDVFYQEKQREVEQLQDCKVLTGSLRAVVSFTWTYMNSTIRQEMILYGNNRRIDFQTQVDWQERQQLLKVAFPVDVRATEATYDIQFGNVKRPTHWNTSWDLARFETVGHQWVDLSEHGYGVSLLNDCKYGHDIKDHVIRLSLLKSATYPDPQADRGEHEFTYTLYPHEGHWSEGGTVQAATLLNQPVYATMGQARSSSFSLLQTSGSADVVIDAVKKAEDGDGLIVRLHEYKGGRGRVRFHFGMPVISWQETDMMERPLGESSSAAELELSMSPYEIKTIRLQLK</sequence>
<dbReference type="Pfam" id="PF07748">
    <property type="entry name" value="Glyco_hydro_38C"/>
    <property type="match status" value="1"/>
</dbReference>
<evidence type="ECO:0000256" key="3">
    <source>
        <dbReference type="ARBA" id="ARBA00022801"/>
    </source>
</evidence>
<dbReference type="PANTHER" id="PTHR46017">
    <property type="entry name" value="ALPHA-MANNOSIDASE 2C1"/>
    <property type="match status" value="1"/>
</dbReference>
<evidence type="ECO:0000313" key="6">
    <source>
        <dbReference type="EMBL" id="MBM6995492.1"/>
    </source>
</evidence>
<dbReference type="Gene3D" id="2.60.40.2220">
    <property type="match status" value="1"/>
</dbReference>
<reference evidence="6 7" key="1">
    <citation type="submission" date="2021-01" db="EMBL/GenBank/DDBJ databases">
        <title>Paenibacillus sp.nov. isolated from the rhizosphere soil of tomato plant.</title>
        <authorList>
            <person name="Thin K.K."/>
            <person name="Zhang X."/>
            <person name="He S."/>
        </authorList>
    </citation>
    <scope>NUCLEOTIDE SEQUENCE [LARGE SCALE GENOMIC DNA]</scope>
    <source>
        <strain evidence="6 7">DXFW5</strain>
    </source>
</reference>
<dbReference type="SUPFAM" id="SSF88688">
    <property type="entry name" value="Families 57/38 glycoside transferase middle domain"/>
    <property type="match status" value="1"/>
</dbReference>
<dbReference type="InterPro" id="IPR015341">
    <property type="entry name" value="Glyco_hydro_38_cen"/>
</dbReference>
<accession>A0ABS2H234</accession>
<gene>
    <name evidence="6" type="ORF">IM700_007435</name>
</gene>
<dbReference type="InterPro" id="IPR011682">
    <property type="entry name" value="Glyco_hydro_38_C"/>
</dbReference>
<dbReference type="Pfam" id="PF22907">
    <property type="entry name" value="Ams1-like_1st"/>
    <property type="match status" value="1"/>
</dbReference>
<dbReference type="Gene3D" id="2.70.98.30">
    <property type="entry name" value="Golgi alpha-mannosidase II, domain 4"/>
    <property type="match status" value="1"/>
</dbReference>
<dbReference type="InterPro" id="IPR054723">
    <property type="entry name" value="Ams1-like_N"/>
</dbReference>
<dbReference type="Proteomes" id="UP001516620">
    <property type="component" value="Unassembled WGS sequence"/>
</dbReference>
<dbReference type="PANTHER" id="PTHR46017:SF1">
    <property type="entry name" value="ALPHA-MANNOSIDASE 2C1"/>
    <property type="match status" value="1"/>
</dbReference>
<keyword evidence="7" id="KW-1185">Reference proteome</keyword>
<dbReference type="Gene3D" id="1.20.1270.50">
    <property type="entry name" value="Glycoside hydrolase family 38, central domain"/>
    <property type="match status" value="1"/>
</dbReference>
<proteinExistence type="inferred from homology"/>
<dbReference type="InterPro" id="IPR011330">
    <property type="entry name" value="Glyco_hydro/deAcase_b/a-brl"/>
</dbReference>
<organism evidence="6 7">
    <name type="scientific">Paenibacillus rhizolycopersici</name>
    <dbReference type="NCBI Taxonomy" id="2780073"/>
    <lineage>
        <taxon>Bacteria</taxon>
        <taxon>Bacillati</taxon>
        <taxon>Bacillota</taxon>
        <taxon>Bacilli</taxon>
        <taxon>Bacillales</taxon>
        <taxon>Paenibacillaceae</taxon>
        <taxon>Paenibacillus</taxon>
    </lineage>
</organism>
<dbReference type="InterPro" id="IPR011013">
    <property type="entry name" value="Gal_mutarotase_sf_dom"/>
</dbReference>
<keyword evidence="3" id="KW-0378">Hydrolase</keyword>
<feature type="domain" description="Glycoside hydrolase family 38 central" evidence="5">
    <location>
        <begin position="516"/>
        <end position="597"/>
    </location>
</feature>
<evidence type="ECO:0000259" key="5">
    <source>
        <dbReference type="SMART" id="SM00872"/>
    </source>
</evidence>
<dbReference type="CDD" id="cd10789">
    <property type="entry name" value="GH38N_AMII_ER_cytosolic"/>
    <property type="match status" value="1"/>
</dbReference>
<dbReference type="InterPro" id="IPR037094">
    <property type="entry name" value="Glyco_hydro_38_cen_sf"/>
</dbReference>
<evidence type="ECO:0000256" key="2">
    <source>
        <dbReference type="ARBA" id="ARBA00022723"/>
    </source>
</evidence>
<evidence type="ECO:0000313" key="7">
    <source>
        <dbReference type="Proteomes" id="UP001516620"/>
    </source>
</evidence>
<dbReference type="Pfam" id="PF09261">
    <property type="entry name" value="Alpha-mann_mid"/>
    <property type="match status" value="1"/>
</dbReference>
<dbReference type="Pfam" id="PF17677">
    <property type="entry name" value="Glyco_hydro38C2"/>
    <property type="match status" value="1"/>
</dbReference>
<dbReference type="RefSeq" id="WP_193415991.1">
    <property type="nucleotide sequence ID" value="NZ_JADCNN020000005.1"/>
</dbReference>
<dbReference type="SMART" id="SM00872">
    <property type="entry name" value="Alpha-mann_mid"/>
    <property type="match status" value="1"/>
</dbReference>
<dbReference type="Gene3D" id="3.20.110.10">
    <property type="entry name" value="Glycoside hydrolase 38, N terminal domain"/>
    <property type="match status" value="1"/>
</dbReference>
<dbReference type="InterPro" id="IPR027291">
    <property type="entry name" value="Glyco_hydro_38_N_sf"/>
</dbReference>
<comment type="caution">
    <text evidence="6">The sequence shown here is derived from an EMBL/GenBank/DDBJ whole genome shotgun (WGS) entry which is preliminary data.</text>
</comment>
<dbReference type="InterPro" id="IPR041147">
    <property type="entry name" value="GH38_C"/>
</dbReference>
<protein>
    <submittedName>
        <fullName evidence="6">Alpha-mannosidase</fullName>
    </submittedName>
</protein>
<dbReference type="SUPFAM" id="SSF88713">
    <property type="entry name" value="Glycoside hydrolase/deacetylase"/>
    <property type="match status" value="1"/>
</dbReference>
<dbReference type="EMBL" id="JADCNN020000005">
    <property type="protein sequence ID" value="MBM6995492.1"/>
    <property type="molecule type" value="Genomic_DNA"/>
</dbReference>
<dbReference type="InterPro" id="IPR028995">
    <property type="entry name" value="Glyco_hydro_57/38_cen_sf"/>
</dbReference>
<dbReference type="SUPFAM" id="SSF74650">
    <property type="entry name" value="Galactose mutarotase-like"/>
    <property type="match status" value="1"/>
</dbReference>
<keyword evidence="4" id="KW-0326">Glycosidase</keyword>
<evidence type="ECO:0000256" key="4">
    <source>
        <dbReference type="ARBA" id="ARBA00023295"/>
    </source>
</evidence>
<dbReference type="InterPro" id="IPR000602">
    <property type="entry name" value="Glyco_hydro_38_N"/>
</dbReference>
<evidence type="ECO:0000256" key="1">
    <source>
        <dbReference type="ARBA" id="ARBA00009792"/>
    </source>
</evidence>